<dbReference type="RefSeq" id="WP_311690643.1">
    <property type="nucleotide sequence ID" value="NZ_JAVRHL010000002.1"/>
</dbReference>
<feature type="transmembrane region" description="Helical" evidence="1">
    <location>
        <begin position="21"/>
        <end position="42"/>
    </location>
</feature>
<reference evidence="2 3" key="1">
    <citation type="submission" date="2023-09" db="EMBL/GenBank/DDBJ databases">
        <authorList>
            <person name="Rey-Velasco X."/>
        </authorList>
    </citation>
    <scope>NUCLEOTIDE SEQUENCE [LARGE SCALE GENOMIC DNA]</scope>
    <source>
        <strain evidence="2 3">F158</strain>
    </source>
</reference>
<evidence type="ECO:0000313" key="3">
    <source>
        <dbReference type="Proteomes" id="UP001265259"/>
    </source>
</evidence>
<protein>
    <submittedName>
        <fullName evidence="2">Uncharacterized protein</fullName>
    </submittedName>
</protein>
<comment type="caution">
    <text evidence="2">The sequence shown here is derived from an EMBL/GenBank/DDBJ whole genome shotgun (WGS) entry which is preliminary data.</text>
</comment>
<keyword evidence="1" id="KW-0812">Transmembrane</keyword>
<dbReference type="EMBL" id="JAVRHL010000002">
    <property type="protein sequence ID" value="MDT0682771.1"/>
    <property type="molecule type" value="Genomic_DNA"/>
</dbReference>
<organism evidence="2 3">
    <name type="scientific">Tropicimonas omnivorans</name>
    <dbReference type="NCBI Taxonomy" id="3075590"/>
    <lineage>
        <taxon>Bacteria</taxon>
        <taxon>Pseudomonadati</taxon>
        <taxon>Pseudomonadota</taxon>
        <taxon>Alphaproteobacteria</taxon>
        <taxon>Rhodobacterales</taxon>
        <taxon>Roseobacteraceae</taxon>
        <taxon>Tropicimonas</taxon>
    </lineage>
</organism>
<evidence type="ECO:0000313" key="2">
    <source>
        <dbReference type="EMBL" id="MDT0682771.1"/>
    </source>
</evidence>
<proteinExistence type="predicted"/>
<name>A0ABU3DGD9_9RHOB</name>
<accession>A0ABU3DGD9</accession>
<keyword evidence="1" id="KW-1133">Transmembrane helix</keyword>
<gene>
    <name evidence="2" type="ORF">RM543_08735</name>
</gene>
<evidence type="ECO:0000256" key="1">
    <source>
        <dbReference type="SAM" id="Phobius"/>
    </source>
</evidence>
<keyword evidence="1" id="KW-0472">Membrane</keyword>
<sequence length="43" mass="4933">MSIPDTRRGPIRRSTARRPPRMHSLFYLIGLIVVILAVLQFIA</sequence>
<keyword evidence="3" id="KW-1185">Reference proteome</keyword>
<dbReference type="Proteomes" id="UP001265259">
    <property type="component" value="Unassembled WGS sequence"/>
</dbReference>